<protein>
    <submittedName>
        <fullName evidence="7">Precorrin-6Y C5,15-methyltransferase (Decarboxylating)</fullName>
    </submittedName>
</protein>
<comment type="pathway">
    <text evidence="1">Cofactor biosynthesis; adenosylcobalamin biosynthesis.</text>
</comment>
<dbReference type="Proteomes" id="UP000192468">
    <property type="component" value="Unassembled WGS sequence"/>
</dbReference>
<gene>
    <name evidence="7" type="ORF">SAMN02745134_03585</name>
</gene>
<dbReference type="Pfam" id="PF00590">
    <property type="entry name" value="TP_methylase"/>
    <property type="match status" value="1"/>
</dbReference>
<dbReference type="InterPro" id="IPR014777">
    <property type="entry name" value="4pyrrole_Mease_sub1"/>
</dbReference>
<dbReference type="Gene3D" id="3.30.950.10">
    <property type="entry name" value="Methyltransferase, Cobalt-precorrin-4 Transmethylase, Domain 2"/>
    <property type="match status" value="1"/>
</dbReference>
<keyword evidence="8" id="KW-1185">Reference proteome</keyword>
<evidence type="ECO:0000256" key="3">
    <source>
        <dbReference type="ARBA" id="ARBA00022603"/>
    </source>
</evidence>
<dbReference type="Gene3D" id="3.40.1010.10">
    <property type="entry name" value="Cobalt-precorrin-4 Transmethylase, Domain 1"/>
    <property type="match status" value="1"/>
</dbReference>
<evidence type="ECO:0000256" key="4">
    <source>
        <dbReference type="ARBA" id="ARBA00022679"/>
    </source>
</evidence>
<evidence type="ECO:0000256" key="5">
    <source>
        <dbReference type="ARBA" id="ARBA00022691"/>
    </source>
</evidence>
<keyword evidence="2" id="KW-0169">Cobalamin biosynthesis</keyword>
<evidence type="ECO:0000259" key="6">
    <source>
        <dbReference type="Pfam" id="PF00590"/>
    </source>
</evidence>
<dbReference type="SUPFAM" id="SSF53790">
    <property type="entry name" value="Tetrapyrrole methylase"/>
    <property type="match status" value="1"/>
</dbReference>
<organism evidence="7 8">
    <name type="scientific">Clostridium acidisoli DSM 12555</name>
    <dbReference type="NCBI Taxonomy" id="1121291"/>
    <lineage>
        <taxon>Bacteria</taxon>
        <taxon>Bacillati</taxon>
        <taxon>Bacillota</taxon>
        <taxon>Clostridia</taxon>
        <taxon>Eubacteriales</taxon>
        <taxon>Clostridiaceae</taxon>
        <taxon>Clostridium</taxon>
    </lineage>
</organism>
<dbReference type="PANTHER" id="PTHR43182:SF1">
    <property type="entry name" value="COBALT-PRECORRIN-7 C(5)-METHYLTRANSFERASE"/>
    <property type="match status" value="1"/>
</dbReference>
<dbReference type="CDD" id="cd11644">
    <property type="entry name" value="Precorrin-6Y-MT"/>
    <property type="match status" value="1"/>
</dbReference>
<dbReference type="InterPro" id="IPR012818">
    <property type="entry name" value="CbiE"/>
</dbReference>
<dbReference type="UniPathway" id="UPA00148"/>
<dbReference type="NCBIfam" id="TIGR02467">
    <property type="entry name" value="CbiE"/>
    <property type="match status" value="1"/>
</dbReference>
<dbReference type="InterPro" id="IPR000878">
    <property type="entry name" value="4pyrrol_Mease"/>
</dbReference>
<feature type="domain" description="Tetrapyrrole methylase" evidence="6">
    <location>
        <begin position="1"/>
        <end position="177"/>
    </location>
</feature>
<dbReference type="InterPro" id="IPR050714">
    <property type="entry name" value="Cobalamin_biosynth_MTase"/>
</dbReference>
<evidence type="ECO:0000313" key="8">
    <source>
        <dbReference type="Proteomes" id="UP000192468"/>
    </source>
</evidence>
<dbReference type="GO" id="GO:0032259">
    <property type="term" value="P:methylation"/>
    <property type="evidence" value="ECO:0007669"/>
    <property type="project" value="UniProtKB-KW"/>
</dbReference>
<sequence length="203" mass="23125">MVYIVGIGPGNREYMLNAALTELLASDCIIGFKRAVESVAFIQKPKYTAKNLKNILDFIQDKKYKKICVIASGDPLFYGVAEYVKKNYIGDIKIIPGISSFQYMMSKLGKSWQNAKLSSLHGREQDFIKEVEENKTSIWLTDNKNTPDIMCKNLVKANIKAHVYIGENLSYEDEKISCGEAFEFIDKKFKELTVVVIENDNKR</sequence>
<evidence type="ECO:0000313" key="7">
    <source>
        <dbReference type="EMBL" id="SMC28624.1"/>
    </source>
</evidence>
<proteinExistence type="predicted"/>
<evidence type="ECO:0000256" key="1">
    <source>
        <dbReference type="ARBA" id="ARBA00004953"/>
    </source>
</evidence>
<name>A0A1W1XXP1_9CLOT</name>
<dbReference type="PANTHER" id="PTHR43182">
    <property type="entry name" value="COBALT-PRECORRIN-6B C(15)-METHYLTRANSFERASE (DECARBOXYLATING)"/>
    <property type="match status" value="1"/>
</dbReference>
<reference evidence="7 8" key="1">
    <citation type="submission" date="2017-04" db="EMBL/GenBank/DDBJ databases">
        <authorList>
            <person name="Afonso C.L."/>
            <person name="Miller P.J."/>
            <person name="Scott M.A."/>
            <person name="Spackman E."/>
            <person name="Goraichik I."/>
            <person name="Dimitrov K.M."/>
            <person name="Suarez D.L."/>
            <person name="Swayne D.E."/>
        </authorList>
    </citation>
    <scope>NUCLEOTIDE SEQUENCE [LARGE SCALE GENOMIC DNA]</scope>
    <source>
        <strain evidence="7 8">DSM 12555</strain>
    </source>
</reference>
<dbReference type="GO" id="GO:0008276">
    <property type="term" value="F:protein methyltransferase activity"/>
    <property type="evidence" value="ECO:0007669"/>
    <property type="project" value="InterPro"/>
</dbReference>
<dbReference type="InterPro" id="IPR014776">
    <property type="entry name" value="4pyrrole_Mease_sub2"/>
</dbReference>
<dbReference type="AlphaFoldDB" id="A0A1W1XXP1"/>
<dbReference type="OrthoDB" id="9780707at2"/>
<dbReference type="GO" id="GO:0009236">
    <property type="term" value="P:cobalamin biosynthetic process"/>
    <property type="evidence" value="ECO:0007669"/>
    <property type="project" value="UniProtKB-UniPathway"/>
</dbReference>
<evidence type="ECO:0000256" key="2">
    <source>
        <dbReference type="ARBA" id="ARBA00022573"/>
    </source>
</evidence>
<dbReference type="EMBL" id="FWXH01000027">
    <property type="protein sequence ID" value="SMC28624.1"/>
    <property type="molecule type" value="Genomic_DNA"/>
</dbReference>
<accession>A0A1W1XXP1</accession>
<dbReference type="STRING" id="1121291.SAMN02745134_03585"/>
<keyword evidence="5" id="KW-0949">S-adenosyl-L-methionine</keyword>
<dbReference type="InterPro" id="IPR035996">
    <property type="entry name" value="4pyrrol_Methylase_sf"/>
</dbReference>
<keyword evidence="4 7" id="KW-0808">Transferase</keyword>
<keyword evidence="3 7" id="KW-0489">Methyltransferase</keyword>